<dbReference type="VEuPathDB" id="FungiDB:RhiirA1_450888"/>
<dbReference type="EMBL" id="LLXL01000365">
    <property type="protein sequence ID" value="PKK73529.1"/>
    <property type="molecule type" value="Genomic_DNA"/>
</dbReference>
<proteinExistence type="predicted"/>
<comment type="caution">
    <text evidence="1">The sequence shown here is derived from an EMBL/GenBank/DDBJ whole genome shotgun (WGS) entry which is preliminary data.</text>
</comment>
<reference evidence="1 2" key="2">
    <citation type="submission" date="2017-10" db="EMBL/GenBank/DDBJ databases">
        <title>Extensive intraspecific genome diversity in a model arbuscular mycorrhizal fungus.</title>
        <authorList>
            <person name="Chen E.C.H."/>
            <person name="Morin E."/>
            <person name="Baudet D."/>
            <person name="Noel J."/>
            <person name="Ndikumana S."/>
            <person name="Charron P."/>
            <person name="St-Onge C."/>
            <person name="Giorgi J."/>
            <person name="Grigoriev I.V."/>
            <person name="Roux C."/>
            <person name="Martin F.M."/>
            <person name="Corradi N."/>
        </authorList>
    </citation>
    <scope>NUCLEOTIDE SEQUENCE [LARGE SCALE GENOMIC DNA]</scope>
    <source>
        <strain evidence="1 2">C2</strain>
    </source>
</reference>
<dbReference type="Proteomes" id="UP000233469">
    <property type="component" value="Unassembled WGS sequence"/>
</dbReference>
<name>A0A2N1NI42_9GLOM</name>
<gene>
    <name evidence="1" type="ORF">RhiirC2_775920</name>
</gene>
<reference evidence="1 2" key="1">
    <citation type="submission" date="2016-04" db="EMBL/GenBank/DDBJ databases">
        <title>Genome analyses suggest a sexual origin of heterokaryosis in a supposedly ancient asexual fungus.</title>
        <authorList>
            <person name="Ropars J."/>
            <person name="Sedzielewska K."/>
            <person name="Noel J."/>
            <person name="Charron P."/>
            <person name="Farinelli L."/>
            <person name="Marton T."/>
            <person name="Kruger M."/>
            <person name="Pelin A."/>
            <person name="Brachmann A."/>
            <person name="Corradi N."/>
        </authorList>
    </citation>
    <scope>NUCLEOTIDE SEQUENCE [LARGE SCALE GENOMIC DNA]</scope>
    <source>
        <strain evidence="1 2">C2</strain>
    </source>
</reference>
<dbReference type="VEuPathDB" id="FungiDB:RhiirA1_477658"/>
<organism evidence="1 2">
    <name type="scientific">Rhizophagus irregularis</name>
    <dbReference type="NCBI Taxonomy" id="588596"/>
    <lineage>
        <taxon>Eukaryota</taxon>
        <taxon>Fungi</taxon>
        <taxon>Fungi incertae sedis</taxon>
        <taxon>Mucoromycota</taxon>
        <taxon>Glomeromycotina</taxon>
        <taxon>Glomeromycetes</taxon>
        <taxon>Glomerales</taxon>
        <taxon>Glomeraceae</taxon>
        <taxon>Rhizophagus</taxon>
    </lineage>
</organism>
<evidence type="ECO:0000313" key="2">
    <source>
        <dbReference type="Proteomes" id="UP000233469"/>
    </source>
</evidence>
<dbReference type="AlphaFoldDB" id="A0A2N1NI42"/>
<accession>A0A2N1NI42</accession>
<dbReference type="VEuPathDB" id="FungiDB:FUN_000382"/>
<dbReference type="VEuPathDB" id="FungiDB:RhiirFUN_017761"/>
<sequence>MECNNKLKQIINGYQFAKMVIKEREELYRDGNELEVAEKVNKKIWKRMPEYSYLTIRRKTGQAIKVYEMFTHVKFEKKYLINGMNDWVEFIGPLPEDIFDNLLKLHPILGMKELHQNISNISDNKVDELLEHFCGNQHMFRNDFLQCLKSLYVEQNISFDWKFLDTGLVYHFKDIYDFMLFKPLCPAALNALLDVYKDFPLLRDMLKHSDILLKAMGLAGKPTTDVHIKFEHFILLDKDQLTSNSQHSKFLICDYECYPQFDFIIAFKCYYKDGRDLRNQIEIYLDTVFGGQQLSMQLCS</sequence>
<evidence type="ECO:0000313" key="1">
    <source>
        <dbReference type="EMBL" id="PKK73529.1"/>
    </source>
</evidence>
<protein>
    <submittedName>
        <fullName evidence="1">Uncharacterized protein</fullName>
    </submittedName>
</protein>